<comment type="cofactor">
    <cofactor evidence="1">
        <name>Mn(2+)</name>
        <dbReference type="ChEBI" id="CHEBI:29035"/>
    </cofactor>
</comment>
<keyword evidence="4" id="KW-0479">Metal-binding</keyword>
<gene>
    <name evidence="9" type="ORF">NCTC11645_02128</name>
</gene>
<dbReference type="GO" id="GO:0030145">
    <property type="term" value="F:manganese ion binding"/>
    <property type="evidence" value="ECO:0007669"/>
    <property type="project" value="InterPro"/>
</dbReference>
<dbReference type="PROSITE" id="PS51462">
    <property type="entry name" value="NUDIX"/>
    <property type="match status" value="1"/>
</dbReference>
<evidence type="ECO:0000256" key="5">
    <source>
        <dbReference type="ARBA" id="ARBA00022801"/>
    </source>
</evidence>
<accession>A0A377HPU5</accession>
<dbReference type="InterPro" id="IPR000059">
    <property type="entry name" value="NUDIX_hydrolase_NudL_CS"/>
</dbReference>
<evidence type="ECO:0000313" key="9">
    <source>
        <dbReference type="EMBL" id="STO57735.1"/>
    </source>
</evidence>
<dbReference type="PANTHER" id="PTHR12992">
    <property type="entry name" value="NUDIX HYDROLASE"/>
    <property type="match status" value="1"/>
</dbReference>
<dbReference type="SUPFAM" id="SSF55811">
    <property type="entry name" value="Nudix"/>
    <property type="match status" value="1"/>
</dbReference>
<evidence type="ECO:0000259" key="8">
    <source>
        <dbReference type="PROSITE" id="PS51462"/>
    </source>
</evidence>
<dbReference type="PROSITE" id="PS01293">
    <property type="entry name" value="NUDIX_COA"/>
    <property type="match status" value="1"/>
</dbReference>
<dbReference type="STRING" id="673.AL542_15900"/>
<keyword evidence="7" id="KW-0464">Manganese</keyword>
<dbReference type="PANTHER" id="PTHR12992:SF11">
    <property type="entry name" value="MITOCHONDRIAL COENZYME A DIPHOSPHATASE NUDT8"/>
    <property type="match status" value="1"/>
</dbReference>
<dbReference type="GO" id="GO:0000287">
    <property type="term" value="F:magnesium ion binding"/>
    <property type="evidence" value="ECO:0007669"/>
    <property type="project" value="InterPro"/>
</dbReference>
<proteinExistence type="inferred from homology"/>
<evidence type="ECO:0000256" key="2">
    <source>
        <dbReference type="ARBA" id="ARBA00001946"/>
    </source>
</evidence>
<keyword evidence="6" id="KW-0460">Magnesium</keyword>
<dbReference type="RefSeq" id="WP_115659873.1">
    <property type="nucleotide sequence ID" value="NZ_CP035690.1"/>
</dbReference>
<comment type="similarity">
    <text evidence="3">Belongs to the Nudix hydrolase family. PCD1 subfamily.</text>
</comment>
<evidence type="ECO:0000256" key="4">
    <source>
        <dbReference type="ARBA" id="ARBA00022723"/>
    </source>
</evidence>
<sequence length="230" mass="26340">MLKTPRRVHNPLQTPTSLFRHIRQSPMRPLSRHWFVQRFSLSPSYHYDKRVIQRATDTMRHQGISELRPAAVMIALTERDGELHLLLTKRATHLKHHPGQISFPGGKVEESDTDIVETAIREMEEEIGVTTDRQHLLGCLAPLPTVSGYLVTPVIAFIEANYTPVLDENEVHTLFEVPLAQFLRQNAITKQAFLVRGNIYHIYAMSYEDHLIWGVTAQILHALSQQISLN</sequence>
<evidence type="ECO:0000256" key="7">
    <source>
        <dbReference type="ARBA" id="ARBA00023211"/>
    </source>
</evidence>
<evidence type="ECO:0000256" key="3">
    <source>
        <dbReference type="ARBA" id="ARBA00006506"/>
    </source>
</evidence>
<dbReference type="AlphaFoldDB" id="A0A377HPU5"/>
<dbReference type="NCBIfam" id="NF007980">
    <property type="entry name" value="PRK10707.1"/>
    <property type="match status" value="1"/>
</dbReference>
<evidence type="ECO:0000256" key="1">
    <source>
        <dbReference type="ARBA" id="ARBA00001936"/>
    </source>
</evidence>
<keyword evidence="5 9" id="KW-0378">Hydrolase</keyword>
<evidence type="ECO:0000313" key="10">
    <source>
        <dbReference type="Proteomes" id="UP000254512"/>
    </source>
</evidence>
<comment type="cofactor">
    <cofactor evidence="2">
        <name>Mg(2+)</name>
        <dbReference type="ChEBI" id="CHEBI:18420"/>
    </cofactor>
</comment>
<feature type="domain" description="Nudix hydrolase" evidence="8">
    <location>
        <begin position="66"/>
        <end position="199"/>
    </location>
</feature>
<dbReference type="EMBL" id="UGHD01000002">
    <property type="protein sequence ID" value="STO57735.1"/>
    <property type="molecule type" value="Genomic_DNA"/>
</dbReference>
<dbReference type="InterPro" id="IPR015797">
    <property type="entry name" value="NUDIX_hydrolase-like_dom_sf"/>
</dbReference>
<dbReference type="Gene3D" id="3.90.79.10">
    <property type="entry name" value="Nucleoside Triphosphate Pyrophosphohydrolase"/>
    <property type="match status" value="1"/>
</dbReference>
<evidence type="ECO:0000256" key="6">
    <source>
        <dbReference type="ARBA" id="ARBA00022842"/>
    </source>
</evidence>
<dbReference type="Proteomes" id="UP000254512">
    <property type="component" value="Unassembled WGS sequence"/>
</dbReference>
<protein>
    <submittedName>
        <fullName evidence="9">Putative NUDIX hydrolase</fullName>
    </submittedName>
</protein>
<dbReference type="Pfam" id="PF00293">
    <property type="entry name" value="NUDIX"/>
    <property type="match status" value="1"/>
</dbReference>
<dbReference type="InterPro" id="IPR000086">
    <property type="entry name" value="NUDIX_hydrolase_dom"/>
</dbReference>
<dbReference type="GO" id="GO:0010945">
    <property type="term" value="F:coenzyme A diphosphatase activity"/>
    <property type="evidence" value="ECO:0007669"/>
    <property type="project" value="InterPro"/>
</dbReference>
<reference evidence="9 10" key="1">
    <citation type="submission" date="2018-06" db="EMBL/GenBank/DDBJ databases">
        <authorList>
            <consortium name="Pathogen Informatics"/>
            <person name="Doyle S."/>
        </authorList>
    </citation>
    <scope>NUCLEOTIDE SEQUENCE [LARGE SCALE GENOMIC DNA]</scope>
    <source>
        <strain evidence="9 10">NCTC11645</strain>
    </source>
</reference>
<organism evidence="9 10">
    <name type="scientific">Grimontia hollisae</name>
    <name type="common">Vibrio hollisae</name>
    <dbReference type="NCBI Taxonomy" id="673"/>
    <lineage>
        <taxon>Bacteria</taxon>
        <taxon>Pseudomonadati</taxon>
        <taxon>Pseudomonadota</taxon>
        <taxon>Gammaproteobacteria</taxon>
        <taxon>Vibrionales</taxon>
        <taxon>Vibrionaceae</taxon>
        <taxon>Grimontia</taxon>
    </lineage>
</organism>
<dbReference type="GO" id="GO:0009132">
    <property type="term" value="P:nucleoside diphosphate metabolic process"/>
    <property type="evidence" value="ECO:0007669"/>
    <property type="project" value="InterPro"/>
</dbReference>
<dbReference type="InterPro" id="IPR045121">
    <property type="entry name" value="CoAse"/>
</dbReference>
<name>A0A377HPU5_GRIHO</name>
<dbReference type="CDD" id="cd03426">
    <property type="entry name" value="NUDIX_CoAse_Nudt7"/>
    <property type="match status" value="1"/>
</dbReference>